<reference evidence="3" key="1">
    <citation type="journal article" date="2017" name="Plant J.">
        <title>The pomegranate (Punica granatum L.) genome and the genomics of punicalagin biosynthesis.</title>
        <authorList>
            <person name="Qin G."/>
            <person name="Xu C."/>
            <person name="Ming R."/>
            <person name="Tang H."/>
            <person name="Guyot R."/>
            <person name="Kramer E.M."/>
            <person name="Hu Y."/>
            <person name="Yi X."/>
            <person name="Qi Y."/>
            <person name="Xu X."/>
            <person name="Gao Z."/>
            <person name="Pan H."/>
            <person name="Jian J."/>
            <person name="Tian Y."/>
            <person name="Yue Z."/>
            <person name="Xu Y."/>
        </authorList>
    </citation>
    <scope>NUCLEOTIDE SEQUENCE [LARGE SCALE GENOMIC DNA]</scope>
    <source>
        <strain evidence="3">cv. Dabenzi</strain>
    </source>
</reference>
<evidence type="ECO:0000313" key="2">
    <source>
        <dbReference type="EMBL" id="PKI48048.1"/>
    </source>
</evidence>
<dbReference type="EMBL" id="PGOL01002437">
    <property type="protein sequence ID" value="PKI48048.1"/>
    <property type="molecule type" value="Genomic_DNA"/>
</dbReference>
<comment type="caution">
    <text evidence="1">The sequence shown here is derived from an EMBL/GenBank/DDBJ whole genome shotgun (WGS) entry which is preliminary data.</text>
</comment>
<proteinExistence type="predicted"/>
<evidence type="ECO:0000313" key="3">
    <source>
        <dbReference type="Proteomes" id="UP000197138"/>
    </source>
</evidence>
<dbReference type="Proteomes" id="UP000233551">
    <property type="component" value="Unassembled WGS sequence"/>
</dbReference>
<evidence type="ECO:0000313" key="1">
    <source>
        <dbReference type="EMBL" id="OWM80701.1"/>
    </source>
</evidence>
<organism evidence="1 3">
    <name type="scientific">Punica granatum</name>
    <name type="common">Pomegranate</name>
    <dbReference type="NCBI Taxonomy" id="22663"/>
    <lineage>
        <taxon>Eukaryota</taxon>
        <taxon>Viridiplantae</taxon>
        <taxon>Streptophyta</taxon>
        <taxon>Embryophyta</taxon>
        <taxon>Tracheophyta</taxon>
        <taxon>Spermatophyta</taxon>
        <taxon>Magnoliopsida</taxon>
        <taxon>eudicotyledons</taxon>
        <taxon>Gunneridae</taxon>
        <taxon>Pentapetalae</taxon>
        <taxon>rosids</taxon>
        <taxon>malvids</taxon>
        <taxon>Myrtales</taxon>
        <taxon>Lythraceae</taxon>
        <taxon>Punica</taxon>
    </lineage>
</organism>
<name>A0A218X867_PUNGR</name>
<dbReference type="AlphaFoldDB" id="A0A218X867"/>
<reference evidence="1" key="2">
    <citation type="submission" date="2017-06" db="EMBL/GenBank/DDBJ databases">
        <title>The pomegranate genome and the genomics of punicalagin biosynthesis.</title>
        <authorList>
            <person name="Xu C."/>
        </authorList>
    </citation>
    <scope>NUCLEOTIDE SEQUENCE [LARGE SCALE GENOMIC DNA]</scope>
    <source>
        <tissue evidence="1">Fresh leaf</tissue>
    </source>
</reference>
<dbReference type="Proteomes" id="UP000197138">
    <property type="component" value="Unassembled WGS sequence"/>
</dbReference>
<accession>A0A218X867</accession>
<reference evidence="2 4" key="3">
    <citation type="submission" date="2017-11" db="EMBL/GenBank/DDBJ databases">
        <title>De-novo sequencing of pomegranate (Punica granatum L.) genome.</title>
        <authorList>
            <person name="Akparov Z."/>
            <person name="Amiraslanov A."/>
            <person name="Hajiyeva S."/>
            <person name="Abbasov M."/>
            <person name="Kaur K."/>
            <person name="Hamwieh A."/>
            <person name="Solovyev V."/>
            <person name="Salamov A."/>
            <person name="Braich B."/>
            <person name="Kosarev P."/>
            <person name="Mahmoud A."/>
            <person name="Hajiyev E."/>
            <person name="Babayeva S."/>
            <person name="Izzatullayeva V."/>
            <person name="Mammadov A."/>
            <person name="Mammadov A."/>
            <person name="Sharifova S."/>
            <person name="Ojaghi J."/>
            <person name="Eynullazada K."/>
            <person name="Bayramov B."/>
            <person name="Abdulazimova A."/>
            <person name="Shahmuradov I."/>
        </authorList>
    </citation>
    <scope>NUCLEOTIDE SEQUENCE [LARGE SCALE GENOMIC DNA]</scope>
    <source>
        <strain evidence="2">AG2017</strain>
        <strain evidence="4">cv. AG2017</strain>
        <tissue evidence="2">Leaf</tissue>
    </source>
</reference>
<dbReference type="EMBL" id="MTKT01002214">
    <property type="protein sequence ID" value="OWM80701.1"/>
    <property type="molecule type" value="Genomic_DNA"/>
</dbReference>
<protein>
    <submittedName>
        <fullName evidence="1">Uncharacterized protein</fullName>
    </submittedName>
</protein>
<sequence length="131" mass="14188">MQYALDKGNVVLQSSRGTNPIVALAAKGTSNIVANGKQKPNRSGPLTPYVARAKFDIMYDNNFFLGLNEDEVWSRLQGTNLVKLSAQRAGDPHHQHGIISAAKSAAPHQCSPRRGLARHFFFAIADASSSQ</sequence>
<gene>
    <name evidence="1" type="ORF">CDL15_Pgr006731</name>
    <name evidence="2" type="ORF">CRG98_031565</name>
</gene>
<keyword evidence="4" id="KW-1185">Reference proteome</keyword>
<evidence type="ECO:0000313" key="4">
    <source>
        <dbReference type="Proteomes" id="UP000233551"/>
    </source>
</evidence>